<gene>
    <name evidence="1" type="ORF">AB8U03_09760</name>
</gene>
<dbReference type="EMBL" id="JBGEWD010000008">
    <property type="protein sequence ID" value="MEY8000474.1"/>
    <property type="molecule type" value="Genomic_DNA"/>
</dbReference>
<evidence type="ECO:0000313" key="2">
    <source>
        <dbReference type="Proteomes" id="UP001564657"/>
    </source>
</evidence>
<proteinExistence type="predicted"/>
<comment type="caution">
    <text evidence="1">The sequence shown here is derived from an EMBL/GenBank/DDBJ whole genome shotgun (WGS) entry which is preliminary data.</text>
</comment>
<reference evidence="1 2" key="1">
    <citation type="submission" date="2024-08" db="EMBL/GenBank/DDBJ databases">
        <title>Clostridium lapicellarii sp. nov., and Clostridium renhuaiense sp. nov., two species isolated from the mud in a fermentation cellar used for producing sauce-flavour Chinese liquors.</title>
        <authorList>
            <person name="Yang F."/>
            <person name="Wang H."/>
            <person name="Chen L.Q."/>
            <person name="Zhou N."/>
            <person name="Lu J.J."/>
            <person name="Pu X.X."/>
            <person name="Wan B."/>
            <person name="Wang L."/>
            <person name="Liu S.J."/>
        </authorList>
    </citation>
    <scope>NUCLEOTIDE SEQUENCE [LARGE SCALE GENOMIC DNA]</scope>
    <source>
        <strain evidence="1 2">MT-5</strain>
    </source>
</reference>
<dbReference type="Proteomes" id="UP001564657">
    <property type="component" value="Unassembled WGS sequence"/>
</dbReference>
<organism evidence="1 2">
    <name type="scientific">Clostridium moutaii</name>
    <dbReference type="NCBI Taxonomy" id="3240932"/>
    <lineage>
        <taxon>Bacteria</taxon>
        <taxon>Bacillati</taxon>
        <taxon>Bacillota</taxon>
        <taxon>Clostridia</taxon>
        <taxon>Eubacteriales</taxon>
        <taxon>Clostridiaceae</taxon>
        <taxon>Clostridium</taxon>
    </lineage>
</organism>
<accession>A0ABV4BNW5</accession>
<protein>
    <submittedName>
        <fullName evidence="1">Uncharacterized protein</fullName>
    </submittedName>
</protein>
<keyword evidence="2" id="KW-1185">Reference proteome</keyword>
<name>A0ABV4BNW5_9CLOT</name>
<sequence length="66" mass="7775">MIPQDIKYALMGREKNYYSKILDIVIAYQRGEWSKIIIMASYLGFNRENYFLNMGSDPNTKNGNYL</sequence>
<evidence type="ECO:0000313" key="1">
    <source>
        <dbReference type="EMBL" id="MEY8000474.1"/>
    </source>
</evidence>